<name>Q3JT22_BURP1</name>
<dbReference type="Gene3D" id="3.40.50.720">
    <property type="entry name" value="NAD(P)-binding Rossmann-like Domain"/>
    <property type="match status" value="1"/>
</dbReference>
<evidence type="ECO:0000256" key="2">
    <source>
        <dbReference type="ARBA" id="ARBA00023002"/>
    </source>
</evidence>
<dbReference type="Pfam" id="PF13561">
    <property type="entry name" value="adh_short_C2"/>
    <property type="match status" value="1"/>
</dbReference>
<accession>Q3JT22</accession>
<dbReference type="Proteomes" id="UP000002700">
    <property type="component" value="Chromosome I"/>
</dbReference>
<evidence type="ECO:0000256" key="3">
    <source>
        <dbReference type="SAM" id="MobiDB-lite"/>
    </source>
</evidence>
<reference evidence="4 5" key="1">
    <citation type="submission" date="2005-09" db="EMBL/GenBank/DDBJ databases">
        <authorList>
            <person name="Woods D.E."/>
            <person name="Nierman W.C."/>
        </authorList>
    </citation>
    <scope>NUCLEOTIDE SEQUENCE [LARGE SCALE GENOMIC DNA]</scope>
    <source>
        <strain evidence="4 5">1710b</strain>
    </source>
</reference>
<evidence type="ECO:0000256" key="1">
    <source>
        <dbReference type="ARBA" id="ARBA00006484"/>
    </source>
</evidence>
<dbReference type="AlphaFoldDB" id="Q3JT22"/>
<dbReference type="InterPro" id="IPR002347">
    <property type="entry name" value="SDR_fam"/>
</dbReference>
<dbReference type="KEGG" id="bpm:BURPS1710b_1880"/>
<dbReference type="HOGENOM" id="CLU_010194_15_1_4"/>
<keyword evidence="2" id="KW-0560">Oxidoreductase</keyword>
<protein>
    <submittedName>
        <fullName evidence="4">Oxidoreductase, short-chain dehydrogenase/reductase family</fullName>
    </submittedName>
</protein>
<dbReference type="EMBL" id="CP000124">
    <property type="protein sequence ID" value="ABA49920.1"/>
    <property type="molecule type" value="Genomic_DNA"/>
</dbReference>
<dbReference type="PANTHER" id="PTHR43477:SF1">
    <property type="entry name" value="DIHYDROANTICAPSIN 7-DEHYDROGENASE"/>
    <property type="match status" value="1"/>
</dbReference>
<dbReference type="PANTHER" id="PTHR43477">
    <property type="entry name" value="DIHYDROANTICAPSIN 7-DEHYDROGENASE"/>
    <property type="match status" value="1"/>
</dbReference>
<dbReference type="PRINTS" id="PR00081">
    <property type="entry name" value="GDHRDH"/>
</dbReference>
<organism evidence="4 5">
    <name type="scientific">Burkholderia pseudomallei (strain 1710b)</name>
    <dbReference type="NCBI Taxonomy" id="320372"/>
    <lineage>
        <taxon>Bacteria</taxon>
        <taxon>Pseudomonadati</taxon>
        <taxon>Pseudomonadota</taxon>
        <taxon>Betaproteobacteria</taxon>
        <taxon>Burkholderiales</taxon>
        <taxon>Burkholderiaceae</taxon>
        <taxon>Burkholderia</taxon>
        <taxon>pseudomallei group</taxon>
    </lineage>
</organism>
<proteinExistence type="inferred from homology"/>
<sequence length="270" mass="27497">MHGAARSRCANPKPSDGGTAFNPFRSGNHTMQASFNDQRVLVIGGSSGIGAAAARAFAVLDADVTIASRDANKLAGAARAIDGPRPVRQAVLDTTDAPAVDAFFAEAGPFDHVVMSAAHTPGGPVRKLPLADAQAAMDSKFWGAYRVARAARIAPGGSLTFVSGFLSVRPSASAVLQGAINAALEALARGLALELAPVRVNTVSPGLVATPLWSKLDDAAREAMYASAAARLPARRVGQPEDIANAIVYLAATRYATGSTVLVDGGGAIA</sequence>
<dbReference type="GO" id="GO:0016491">
    <property type="term" value="F:oxidoreductase activity"/>
    <property type="evidence" value="ECO:0007669"/>
    <property type="project" value="UniProtKB-KW"/>
</dbReference>
<dbReference type="SUPFAM" id="SSF51735">
    <property type="entry name" value="NAD(P)-binding Rossmann-fold domains"/>
    <property type="match status" value="1"/>
</dbReference>
<feature type="region of interest" description="Disordered" evidence="3">
    <location>
        <begin position="1"/>
        <end position="25"/>
    </location>
</feature>
<dbReference type="NCBIfam" id="NF005449">
    <property type="entry name" value="PRK07041.1"/>
    <property type="match status" value="1"/>
</dbReference>
<evidence type="ECO:0000313" key="5">
    <source>
        <dbReference type="Proteomes" id="UP000002700"/>
    </source>
</evidence>
<dbReference type="InterPro" id="IPR051122">
    <property type="entry name" value="SDR_DHRS6-like"/>
</dbReference>
<dbReference type="InterPro" id="IPR036291">
    <property type="entry name" value="NAD(P)-bd_dom_sf"/>
</dbReference>
<evidence type="ECO:0000313" key="4">
    <source>
        <dbReference type="EMBL" id="ABA49920.1"/>
    </source>
</evidence>
<comment type="similarity">
    <text evidence="1">Belongs to the short-chain dehydrogenases/reductases (SDR) family.</text>
</comment>
<gene>
    <name evidence="4" type="ordered locus">BURPS1710b_1880</name>
</gene>
<dbReference type="EnsemblBacteria" id="ABA49920">
    <property type="protein sequence ID" value="ABA49920"/>
    <property type="gene ID" value="BURPS1710b_1880"/>
</dbReference>